<accession>A0A5P1F9T4</accession>
<dbReference type="EMBL" id="CM007384">
    <property type="protein sequence ID" value="ONK73519.1"/>
    <property type="molecule type" value="Genomic_DNA"/>
</dbReference>
<evidence type="ECO:0000313" key="2">
    <source>
        <dbReference type="EMBL" id="ONK73519.1"/>
    </source>
</evidence>
<proteinExistence type="predicted"/>
<organism evidence="2 3">
    <name type="scientific">Asparagus officinalis</name>
    <name type="common">Garden asparagus</name>
    <dbReference type="NCBI Taxonomy" id="4686"/>
    <lineage>
        <taxon>Eukaryota</taxon>
        <taxon>Viridiplantae</taxon>
        <taxon>Streptophyta</taxon>
        <taxon>Embryophyta</taxon>
        <taxon>Tracheophyta</taxon>
        <taxon>Spermatophyta</taxon>
        <taxon>Magnoliopsida</taxon>
        <taxon>Liliopsida</taxon>
        <taxon>Asparagales</taxon>
        <taxon>Asparagaceae</taxon>
        <taxon>Asparagoideae</taxon>
        <taxon>Asparagus</taxon>
    </lineage>
</organism>
<dbReference type="AlphaFoldDB" id="A0A5P1F9T4"/>
<sequence length="128" mass="13977">MREAPLHDREVFSVWQMGQHHLRRFPSRSPLNISKPGEGSEEEMKSMESEELLMLRGIIGVCLTLNKALQPQISTSSTTLALSIQISLTPRPALTSLTAAAKAKPSTTKLQILASTLPTLSAQISLMP</sequence>
<evidence type="ECO:0000313" key="3">
    <source>
        <dbReference type="Proteomes" id="UP000243459"/>
    </source>
</evidence>
<reference evidence="3" key="1">
    <citation type="journal article" date="2017" name="Nat. Commun.">
        <title>The asparagus genome sheds light on the origin and evolution of a young Y chromosome.</title>
        <authorList>
            <person name="Harkess A."/>
            <person name="Zhou J."/>
            <person name="Xu C."/>
            <person name="Bowers J.E."/>
            <person name="Van der Hulst R."/>
            <person name="Ayyampalayam S."/>
            <person name="Mercati F."/>
            <person name="Riccardi P."/>
            <person name="McKain M.R."/>
            <person name="Kakrana A."/>
            <person name="Tang H."/>
            <person name="Ray J."/>
            <person name="Groenendijk J."/>
            <person name="Arikit S."/>
            <person name="Mathioni S.M."/>
            <person name="Nakano M."/>
            <person name="Shan H."/>
            <person name="Telgmann-Rauber A."/>
            <person name="Kanno A."/>
            <person name="Yue Z."/>
            <person name="Chen H."/>
            <person name="Li W."/>
            <person name="Chen Y."/>
            <person name="Xu X."/>
            <person name="Zhang Y."/>
            <person name="Luo S."/>
            <person name="Chen H."/>
            <person name="Gao J."/>
            <person name="Mao Z."/>
            <person name="Pires J.C."/>
            <person name="Luo M."/>
            <person name="Kudrna D."/>
            <person name="Wing R.A."/>
            <person name="Meyers B.C."/>
            <person name="Yi K."/>
            <person name="Kong H."/>
            <person name="Lavrijsen P."/>
            <person name="Sunseri F."/>
            <person name="Falavigna A."/>
            <person name="Ye Y."/>
            <person name="Leebens-Mack J.H."/>
            <person name="Chen G."/>
        </authorList>
    </citation>
    <scope>NUCLEOTIDE SEQUENCE [LARGE SCALE GENOMIC DNA]</scope>
    <source>
        <strain evidence="3">cv. DH0086</strain>
    </source>
</reference>
<dbReference type="Gramene" id="ONK73519">
    <property type="protein sequence ID" value="ONK73519"/>
    <property type="gene ID" value="A4U43_C04F32480"/>
</dbReference>
<feature type="region of interest" description="Disordered" evidence="1">
    <location>
        <begin position="26"/>
        <end position="47"/>
    </location>
</feature>
<dbReference type="Proteomes" id="UP000243459">
    <property type="component" value="Chromosome 4"/>
</dbReference>
<protein>
    <submittedName>
        <fullName evidence="2">Uncharacterized protein</fullName>
    </submittedName>
</protein>
<name>A0A5P1F9T4_ASPOF</name>
<evidence type="ECO:0000256" key="1">
    <source>
        <dbReference type="SAM" id="MobiDB-lite"/>
    </source>
</evidence>
<gene>
    <name evidence="2" type="ORF">A4U43_C04F32480</name>
</gene>
<keyword evidence="3" id="KW-1185">Reference proteome</keyword>